<evidence type="ECO:0000256" key="6">
    <source>
        <dbReference type="ARBA" id="ARBA00023242"/>
    </source>
</evidence>
<dbReference type="InterPro" id="IPR052360">
    <property type="entry name" value="Transcr_Regulatory_Proteins"/>
</dbReference>
<evidence type="ECO:0000256" key="2">
    <source>
        <dbReference type="ARBA" id="ARBA00022833"/>
    </source>
</evidence>
<keyword evidence="2" id="KW-0862">Zinc</keyword>
<keyword evidence="4" id="KW-0238">DNA-binding</keyword>
<dbReference type="AlphaFoldDB" id="A0A9P6VLM9"/>
<name>A0A9P6VLM9_9HELO</name>
<evidence type="ECO:0000256" key="3">
    <source>
        <dbReference type="ARBA" id="ARBA00023015"/>
    </source>
</evidence>
<dbReference type="EMBL" id="VNKQ01000007">
    <property type="protein sequence ID" value="KAG0649863.1"/>
    <property type="molecule type" value="Genomic_DNA"/>
</dbReference>
<evidence type="ECO:0000313" key="7">
    <source>
        <dbReference type="EMBL" id="KAG0649863.1"/>
    </source>
</evidence>
<comment type="caution">
    <text evidence="7">The sequence shown here is derived from an EMBL/GenBank/DDBJ whole genome shotgun (WGS) entry which is preliminary data.</text>
</comment>
<protein>
    <submittedName>
        <fullName evidence="7">Uncharacterized protein</fullName>
    </submittedName>
</protein>
<dbReference type="GO" id="GO:0046872">
    <property type="term" value="F:metal ion binding"/>
    <property type="evidence" value="ECO:0007669"/>
    <property type="project" value="UniProtKB-KW"/>
</dbReference>
<dbReference type="GO" id="GO:0003677">
    <property type="term" value="F:DNA binding"/>
    <property type="evidence" value="ECO:0007669"/>
    <property type="project" value="UniProtKB-KW"/>
</dbReference>
<dbReference type="Proteomes" id="UP000785200">
    <property type="component" value="Unassembled WGS sequence"/>
</dbReference>
<proteinExistence type="predicted"/>
<sequence length="492" mass="56197">MIHSRQSFPHPVRVLESHHTLVRSNPKTVEFANEQEHRYFKSFWENVAPRFRGAFTVSSVWTSIVLQASYYDSSIRQVIAATGALVRKLDAVEGPPACICDSNDDYSQALQYYQQALKGMRSIKDVRTALIACLLICNFETHTRRIDLAVKTAQSGFKLLNGLLASVQPSKVVAALRPLPEVEKDLVRVFASLDVMLLPVTGGTRLNSRLVQYEPFGPLMGATASAIIPQKFTNIEDAKMCLERLLARHHTEFDKHPGWTSLVPKLQVSKSSAVMTVDFRYRRWISAVQEPENLSADMHTFVKDNLLWARAFEHLPKQIRDLDLEEFTRATLLQLHAQTVCLLFICLPAMQECIFDQYLEEFKGFISLCEIYLALPGSRKPFVSLSCGVLFPLFLTAVRCRDWETRRKAISLLEVNQIEIWDSKLLRQAAIWVMELEESGRAFGEHIPEESRLRVGKLSVDFQDKKAWYTAYRHGVEPEDEANHLVKNLSWQ</sequence>
<evidence type="ECO:0000256" key="1">
    <source>
        <dbReference type="ARBA" id="ARBA00022723"/>
    </source>
</evidence>
<keyword evidence="5" id="KW-0804">Transcription</keyword>
<dbReference type="PANTHER" id="PTHR36206">
    <property type="entry name" value="ASPERCRYPTIN BIOSYNTHESIS CLUSTER-SPECIFIC TRANSCRIPTION REGULATOR ATNN-RELATED"/>
    <property type="match status" value="1"/>
</dbReference>
<evidence type="ECO:0000256" key="5">
    <source>
        <dbReference type="ARBA" id="ARBA00023163"/>
    </source>
</evidence>
<dbReference type="OrthoDB" id="2593732at2759"/>
<gene>
    <name evidence="7" type="ORF">D0Z07_4016</name>
</gene>
<evidence type="ECO:0000256" key="4">
    <source>
        <dbReference type="ARBA" id="ARBA00023125"/>
    </source>
</evidence>
<keyword evidence="6" id="KW-0539">Nucleus</keyword>
<keyword evidence="3" id="KW-0805">Transcription regulation</keyword>
<accession>A0A9P6VLM9</accession>
<reference evidence="7" key="1">
    <citation type="submission" date="2019-07" db="EMBL/GenBank/DDBJ databases">
        <title>Hyphodiscus hymeniophilus genome sequencing and assembly.</title>
        <authorList>
            <person name="Kramer G."/>
            <person name="Nodwell J."/>
        </authorList>
    </citation>
    <scope>NUCLEOTIDE SEQUENCE</scope>
    <source>
        <strain evidence="7">ATCC 34498</strain>
    </source>
</reference>
<evidence type="ECO:0000313" key="8">
    <source>
        <dbReference type="Proteomes" id="UP000785200"/>
    </source>
</evidence>
<keyword evidence="1" id="KW-0479">Metal-binding</keyword>
<organism evidence="7 8">
    <name type="scientific">Hyphodiscus hymeniophilus</name>
    <dbReference type="NCBI Taxonomy" id="353542"/>
    <lineage>
        <taxon>Eukaryota</taxon>
        <taxon>Fungi</taxon>
        <taxon>Dikarya</taxon>
        <taxon>Ascomycota</taxon>
        <taxon>Pezizomycotina</taxon>
        <taxon>Leotiomycetes</taxon>
        <taxon>Helotiales</taxon>
        <taxon>Hyphodiscaceae</taxon>
        <taxon>Hyphodiscus</taxon>
    </lineage>
</organism>
<dbReference type="PANTHER" id="PTHR36206:SF4">
    <property type="entry name" value="HYPOTHETICAL CONSERVED PROTEIN (EUROFUNG)-RELATED"/>
    <property type="match status" value="1"/>
</dbReference>
<keyword evidence="8" id="KW-1185">Reference proteome</keyword>